<feature type="region of interest" description="Disordered" evidence="1">
    <location>
        <begin position="32"/>
        <end position="87"/>
    </location>
</feature>
<accession>A0A2I3RCM8</accession>
<dbReference type="OMA" id="CECPLKG"/>
<dbReference type="AlphaFoldDB" id="A0A2I3RCM8"/>
<evidence type="ECO:0000256" key="1">
    <source>
        <dbReference type="SAM" id="MobiDB-lite"/>
    </source>
</evidence>
<name>A0A2I3RCM8_PANTR</name>
<keyword evidence="3" id="KW-1185">Reference proteome</keyword>
<dbReference type="GeneTree" id="ENSGT00550000076401"/>
<dbReference type="Proteomes" id="UP000002277">
    <property type="component" value="Chromosome 8"/>
</dbReference>
<reference evidence="2" key="2">
    <citation type="submission" date="2025-08" db="UniProtKB">
        <authorList>
            <consortium name="Ensembl"/>
        </authorList>
    </citation>
    <scope>IDENTIFICATION</scope>
</reference>
<sequence>MQAAAQTCGAEAREHVHWRQCECPLKGFAAQGTDGLSRTQVGQARVGRTKGRETKGPSSCSSQSWGPGYNNLDLRSQEDSELGQGTMEVKAIDSEV</sequence>
<proteinExistence type="predicted"/>
<dbReference type="InParanoid" id="A0A2I3RCM8"/>
<organism evidence="2 3">
    <name type="scientific">Pan troglodytes</name>
    <name type="common">Chimpanzee</name>
    <dbReference type="NCBI Taxonomy" id="9598"/>
    <lineage>
        <taxon>Eukaryota</taxon>
        <taxon>Metazoa</taxon>
        <taxon>Chordata</taxon>
        <taxon>Craniata</taxon>
        <taxon>Vertebrata</taxon>
        <taxon>Euteleostomi</taxon>
        <taxon>Mammalia</taxon>
        <taxon>Eutheria</taxon>
        <taxon>Euarchontoglires</taxon>
        <taxon>Primates</taxon>
        <taxon>Haplorrhini</taxon>
        <taxon>Catarrhini</taxon>
        <taxon>Hominidae</taxon>
        <taxon>Pan</taxon>
    </lineage>
</organism>
<dbReference type="Ensembl" id="ENSPTRT00000090072.1">
    <property type="protein sequence ID" value="ENSPTRP00000062401.1"/>
    <property type="gene ID" value="ENSPTRG00000042744.1"/>
</dbReference>
<dbReference type="EMBL" id="AACZ04065673">
    <property type="status" value="NOT_ANNOTATED_CDS"/>
    <property type="molecule type" value="Genomic_DNA"/>
</dbReference>
<protein>
    <submittedName>
        <fullName evidence="2">Uncharacterized protein</fullName>
    </submittedName>
</protein>
<evidence type="ECO:0000313" key="3">
    <source>
        <dbReference type="Proteomes" id="UP000002277"/>
    </source>
</evidence>
<reference evidence="2 3" key="1">
    <citation type="journal article" date="2005" name="Nature">
        <title>Initial sequence of the chimpanzee genome and comparison with the human genome.</title>
        <authorList>
            <consortium name="Chimpanzee sequencing and analysis consortium"/>
        </authorList>
    </citation>
    <scope>NUCLEOTIDE SEQUENCE [LARGE SCALE GENOMIC DNA]</scope>
</reference>
<evidence type="ECO:0000313" key="2">
    <source>
        <dbReference type="Ensembl" id="ENSPTRP00000062401.1"/>
    </source>
</evidence>
<feature type="compositionally biased region" description="Polar residues" evidence="1">
    <location>
        <begin position="56"/>
        <end position="65"/>
    </location>
</feature>
<reference evidence="2" key="3">
    <citation type="submission" date="2025-09" db="UniProtKB">
        <authorList>
            <consortium name="Ensembl"/>
        </authorList>
    </citation>
    <scope>IDENTIFICATION</scope>
</reference>
<dbReference type="Bgee" id="ENSPTRG00000042744">
    <property type="expression patterns" value="Expressed in bone marrow and 7 other cell types or tissues"/>
</dbReference>